<sequence>MDFTGLISISFPDPGRPGKKMVRVYYQVGRQIRESCFNDRNGWHVRPSDDVVATNAKPRTPIAATNLHAGKKTSVFYLDDSNKLCRRTRVTSEAGASGEWKDEVVSASHPISPASKLSAVRTDEGDQNLRVYYQSTDNKIRGIVSYSDNGTWTASDLELDGMLPGTSLCAISGDTATRLFVQDKTKNIKEYYSDPDTDWRSNRIKPYAADAAAPITAVAWNYGTNQLQVRLFTLQNKNLVEFVYDKARGGWQQSAVATSQVAIESQSPGVTSAVTSTAMEQDGQFTVFYQPSQNVIAQFNSSWTVEQLGIPTARG</sequence>
<gene>
    <name evidence="2" type="ORF">B0H63DRAFT_529641</name>
</gene>
<dbReference type="Pfam" id="PF07938">
    <property type="entry name" value="Fungal_lectin"/>
    <property type="match status" value="1"/>
</dbReference>
<dbReference type="SUPFAM" id="SSF89372">
    <property type="entry name" value="Fucose-specific lectin"/>
    <property type="match status" value="2"/>
</dbReference>
<protein>
    <recommendedName>
        <fullName evidence="4">Fucose-specific lectin</fullName>
    </recommendedName>
</protein>
<evidence type="ECO:0008006" key="4">
    <source>
        <dbReference type="Google" id="ProtNLM"/>
    </source>
</evidence>
<comment type="caution">
    <text evidence="2">The sequence shown here is derived from an EMBL/GenBank/DDBJ whole genome shotgun (WGS) entry which is preliminary data.</text>
</comment>
<comment type="similarity">
    <text evidence="1">Belongs to the fungal fucose-specific lectin family.</text>
</comment>
<reference evidence="2" key="1">
    <citation type="journal article" date="2023" name="Mol. Phylogenet. Evol.">
        <title>Genome-scale phylogeny and comparative genomics of the fungal order Sordariales.</title>
        <authorList>
            <person name="Hensen N."/>
            <person name="Bonometti L."/>
            <person name="Westerberg I."/>
            <person name="Brannstrom I.O."/>
            <person name="Guillou S."/>
            <person name="Cros-Aarteil S."/>
            <person name="Calhoun S."/>
            <person name="Haridas S."/>
            <person name="Kuo A."/>
            <person name="Mondo S."/>
            <person name="Pangilinan J."/>
            <person name="Riley R."/>
            <person name="LaButti K."/>
            <person name="Andreopoulos B."/>
            <person name="Lipzen A."/>
            <person name="Chen C."/>
            <person name="Yan M."/>
            <person name="Daum C."/>
            <person name="Ng V."/>
            <person name="Clum A."/>
            <person name="Steindorff A."/>
            <person name="Ohm R.A."/>
            <person name="Martin F."/>
            <person name="Silar P."/>
            <person name="Natvig D.O."/>
            <person name="Lalanne C."/>
            <person name="Gautier V."/>
            <person name="Ament-Velasquez S.L."/>
            <person name="Kruys A."/>
            <person name="Hutchinson M.I."/>
            <person name="Powell A.J."/>
            <person name="Barry K."/>
            <person name="Miller A.N."/>
            <person name="Grigoriev I.V."/>
            <person name="Debuchy R."/>
            <person name="Gladieux P."/>
            <person name="Hiltunen Thoren M."/>
            <person name="Johannesson H."/>
        </authorList>
    </citation>
    <scope>NUCLEOTIDE SEQUENCE</scope>
    <source>
        <strain evidence="2">CBS 232.78</strain>
    </source>
</reference>
<name>A0AAE0K212_9PEZI</name>
<dbReference type="Gene3D" id="2.120.10.70">
    <property type="entry name" value="Fucose-specific lectin"/>
    <property type="match status" value="1"/>
</dbReference>
<reference evidence="2" key="2">
    <citation type="submission" date="2023-06" db="EMBL/GenBank/DDBJ databases">
        <authorList>
            <consortium name="Lawrence Berkeley National Laboratory"/>
            <person name="Haridas S."/>
            <person name="Hensen N."/>
            <person name="Bonometti L."/>
            <person name="Westerberg I."/>
            <person name="Brannstrom I.O."/>
            <person name="Guillou S."/>
            <person name="Cros-Aarteil S."/>
            <person name="Calhoun S."/>
            <person name="Kuo A."/>
            <person name="Mondo S."/>
            <person name="Pangilinan J."/>
            <person name="Riley R."/>
            <person name="LaButti K."/>
            <person name="Andreopoulos B."/>
            <person name="Lipzen A."/>
            <person name="Chen C."/>
            <person name="Yanf M."/>
            <person name="Daum C."/>
            <person name="Ng V."/>
            <person name="Clum A."/>
            <person name="Steindorff A."/>
            <person name="Ohm R."/>
            <person name="Martin F."/>
            <person name="Silar P."/>
            <person name="Natvig D."/>
            <person name="Lalanne C."/>
            <person name="Gautier V."/>
            <person name="Ament-velasquez S.L."/>
            <person name="Kruys A."/>
            <person name="Hutchinson M.I."/>
            <person name="Powell A.J."/>
            <person name="Barry K."/>
            <person name="Miller A.N."/>
            <person name="Grigoriev I.V."/>
            <person name="Debuchy R."/>
            <person name="Gladieux P."/>
            <person name="Thoren M.H."/>
            <person name="Johannesson H."/>
        </authorList>
    </citation>
    <scope>NUCLEOTIDE SEQUENCE</scope>
    <source>
        <strain evidence="2">CBS 232.78</strain>
    </source>
</reference>
<dbReference type="EMBL" id="JAULSW010000011">
    <property type="protein sequence ID" value="KAK3367936.1"/>
    <property type="molecule type" value="Genomic_DNA"/>
</dbReference>
<evidence type="ECO:0000256" key="1">
    <source>
        <dbReference type="ARBA" id="ARBA00009042"/>
    </source>
</evidence>
<proteinExistence type="inferred from homology"/>
<evidence type="ECO:0000313" key="2">
    <source>
        <dbReference type="EMBL" id="KAK3367936.1"/>
    </source>
</evidence>
<dbReference type="AlphaFoldDB" id="A0AAE0K212"/>
<organism evidence="2 3">
    <name type="scientific">Podospora didyma</name>
    <dbReference type="NCBI Taxonomy" id="330526"/>
    <lineage>
        <taxon>Eukaryota</taxon>
        <taxon>Fungi</taxon>
        <taxon>Dikarya</taxon>
        <taxon>Ascomycota</taxon>
        <taxon>Pezizomycotina</taxon>
        <taxon>Sordariomycetes</taxon>
        <taxon>Sordariomycetidae</taxon>
        <taxon>Sordariales</taxon>
        <taxon>Podosporaceae</taxon>
        <taxon>Podospora</taxon>
    </lineage>
</organism>
<keyword evidence="3" id="KW-1185">Reference proteome</keyword>
<dbReference type="InterPro" id="IPR012475">
    <property type="entry name" value="Fungal_lectin"/>
</dbReference>
<evidence type="ECO:0000313" key="3">
    <source>
        <dbReference type="Proteomes" id="UP001285441"/>
    </source>
</evidence>
<accession>A0AAE0K212</accession>
<dbReference type="Proteomes" id="UP001285441">
    <property type="component" value="Unassembled WGS sequence"/>
</dbReference>